<evidence type="ECO:0000313" key="11">
    <source>
        <dbReference type="EMBL" id="MBW5482485.1"/>
    </source>
</evidence>
<dbReference type="Proteomes" id="UP000812013">
    <property type="component" value="Unassembled WGS sequence"/>
</dbReference>
<dbReference type="RefSeq" id="WP_219666823.1">
    <property type="nucleotide sequence ID" value="NZ_WTFF01000060.1"/>
</dbReference>
<dbReference type="SUPFAM" id="SSF56784">
    <property type="entry name" value="HAD-like"/>
    <property type="match status" value="1"/>
</dbReference>
<reference evidence="11 12" key="1">
    <citation type="submission" date="2019-12" db="EMBL/GenBank/DDBJ databases">
        <title>Genome sequence of Streptomyces bambusae.</title>
        <authorList>
            <person name="Bansal K."/>
            <person name="Choksket S."/>
            <person name="Korpole S."/>
            <person name="Patil P.B."/>
        </authorList>
    </citation>
    <scope>NUCLEOTIDE SEQUENCE [LARGE SCALE GENOMIC DNA]</scope>
    <source>
        <strain evidence="11 12">SK60</strain>
    </source>
</reference>
<evidence type="ECO:0000256" key="6">
    <source>
        <dbReference type="ARBA" id="ARBA00023235"/>
    </source>
</evidence>
<evidence type="ECO:0000256" key="7">
    <source>
        <dbReference type="ARBA" id="ARBA00023277"/>
    </source>
</evidence>
<sequence length="247" mass="26442">MLGLPDHVSTCLFDLDGVLTRTAKVHAAAWKRMFDDYLRQRADREGSAFVPFDAVHDYDEYVDGRPREDGVRTFLASRGITLPEGAVDDSPDRETVHGLGTRKNALVLRMIREQGVEAYEGSVDFVRAARDAGLHRGVVSSSANCRDVLVAAGIEDLFEQRVDGVTVAEQQLRGKPAPDSYLAAARLFGVAPSDAAVFEDALAGVAAGRAGGFGFVVGVDRAGQASALRDHGADVVVTDLSELLDRG</sequence>
<name>A0ABS6Z3Y8_9ACTN</name>
<evidence type="ECO:0000256" key="1">
    <source>
        <dbReference type="ARBA" id="ARBA00001946"/>
    </source>
</evidence>
<dbReference type="Pfam" id="PF00702">
    <property type="entry name" value="Hydrolase"/>
    <property type="match status" value="1"/>
</dbReference>
<dbReference type="InterPro" id="IPR036412">
    <property type="entry name" value="HAD-like_sf"/>
</dbReference>
<dbReference type="GO" id="GO:0016787">
    <property type="term" value="F:hydrolase activity"/>
    <property type="evidence" value="ECO:0007669"/>
    <property type="project" value="UniProtKB-KW"/>
</dbReference>
<dbReference type="EMBL" id="WTFF01000060">
    <property type="protein sequence ID" value="MBW5482485.1"/>
    <property type="molecule type" value="Genomic_DNA"/>
</dbReference>
<keyword evidence="11" id="KW-0378">Hydrolase</keyword>
<evidence type="ECO:0000256" key="3">
    <source>
        <dbReference type="ARBA" id="ARBA00022553"/>
    </source>
</evidence>
<keyword evidence="5" id="KW-0460">Magnesium</keyword>
<dbReference type="NCBIfam" id="TIGR02009">
    <property type="entry name" value="PGMB-YQAB-SF"/>
    <property type="match status" value="1"/>
</dbReference>
<dbReference type="InterPro" id="IPR023214">
    <property type="entry name" value="HAD_sf"/>
</dbReference>
<keyword evidence="3" id="KW-0597">Phosphoprotein</keyword>
<keyword evidence="12" id="KW-1185">Reference proteome</keyword>
<evidence type="ECO:0000256" key="10">
    <source>
        <dbReference type="ARBA" id="ARBA00044991"/>
    </source>
</evidence>
<comment type="catalytic activity">
    <reaction evidence="8">
        <text>beta-D-glucose 1-phosphate = beta-D-glucose 6-phosphate</text>
        <dbReference type="Rhea" id="RHEA:20113"/>
        <dbReference type="ChEBI" id="CHEBI:57684"/>
        <dbReference type="ChEBI" id="CHEBI:58247"/>
        <dbReference type="EC" id="5.4.2.6"/>
    </reaction>
</comment>
<dbReference type="SFLD" id="SFLDS00003">
    <property type="entry name" value="Haloacid_Dehalogenase"/>
    <property type="match status" value="1"/>
</dbReference>
<evidence type="ECO:0000256" key="2">
    <source>
        <dbReference type="ARBA" id="ARBA00006171"/>
    </source>
</evidence>
<evidence type="ECO:0000256" key="5">
    <source>
        <dbReference type="ARBA" id="ARBA00022842"/>
    </source>
</evidence>
<accession>A0ABS6Z3Y8</accession>
<keyword evidence="7" id="KW-0119">Carbohydrate metabolism</keyword>
<evidence type="ECO:0000256" key="9">
    <source>
        <dbReference type="ARBA" id="ARBA00044968"/>
    </source>
</evidence>
<dbReference type="NCBIfam" id="TIGR01509">
    <property type="entry name" value="HAD-SF-IA-v3"/>
    <property type="match status" value="1"/>
</dbReference>
<dbReference type="Gene3D" id="1.10.150.240">
    <property type="entry name" value="Putative phosphatase, domain 2"/>
    <property type="match status" value="1"/>
</dbReference>
<evidence type="ECO:0000256" key="4">
    <source>
        <dbReference type="ARBA" id="ARBA00022723"/>
    </source>
</evidence>
<dbReference type="InterPro" id="IPR023198">
    <property type="entry name" value="PGP-like_dom2"/>
</dbReference>
<keyword evidence="4" id="KW-0479">Metal-binding</keyword>
<organism evidence="11 12">
    <name type="scientific">Streptomyces bambusae</name>
    <dbReference type="NCBI Taxonomy" id="1550616"/>
    <lineage>
        <taxon>Bacteria</taxon>
        <taxon>Bacillati</taxon>
        <taxon>Actinomycetota</taxon>
        <taxon>Actinomycetes</taxon>
        <taxon>Kitasatosporales</taxon>
        <taxon>Streptomycetaceae</taxon>
        <taxon>Streptomyces</taxon>
    </lineage>
</organism>
<protein>
    <recommendedName>
        <fullName evidence="10">Beta-phosphoglucomutase</fullName>
        <ecNumber evidence="9">5.4.2.6</ecNumber>
    </recommendedName>
</protein>
<dbReference type="EC" id="5.4.2.6" evidence="9"/>
<dbReference type="PANTHER" id="PTHR46193">
    <property type="entry name" value="6-PHOSPHOGLUCONATE PHOSPHATASE"/>
    <property type="match status" value="1"/>
</dbReference>
<proteinExistence type="inferred from homology"/>
<dbReference type="InterPro" id="IPR010976">
    <property type="entry name" value="B-phosphoglucomutase_hydrolase"/>
</dbReference>
<dbReference type="InterPro" id="IPR051600">
    <property type="entry name" value="Beta-PGM-like"/>
</dbReference>
<dbReference type="InterPro" id="IPR006439">
    <property type="entry name" value="HAD-SF_hydro_IA"/>
</dbReference>
<gene>
    <name evidence="11" type="ORF">GPJ59_11470</name>
</gene>
<keyword evidence="6" id="KW-0413">Isomerase</keyword>
<dbReference type="Gene3D" id="3.40.50.1000">
    <property type="entry name" value="HAD superfamily/HAD-like"/>
    <property type="match status" value="1"/>
</dbReference>
<comment type="similarity">
    <text evidence="2">Belongs to the HAD-like hydrolase superfamily. CbbY/CbbZ/Gph/YieH family.</text>
</comment>
<evidence type="ECO:0000256" key="8">
    <source>
        <dbReference type="ARBA" id="ARBA00044926"/>
    </source>
</evidence>
<dbReference type="PANTHER" id="PTHR46193:SF18">
    <property type="entry name" value="HEXITOL PHOSPHATASE B"/>
    <property type="match status" value="1"/>
</dbReference>
<evidence type="ECO:0000313" key="12">
    <source>
        <dbReference type="Proteomes" id="UP000812013"/>
    </source>
</evidence>
<dbReference type="SFLD" id="SFLDG01129">
    <property type="entry name" value="C1.5:_HAD__Beta-PGM__Phosphata"/>
    <property type="match status" value="1"/>
</dbReference>
<comment type="caution">
    <text evidence="11">The sequence shown here is derived from an EMBL/GenBank/DDBJ whole genome shotgun (WGS) entry which is preliminary data.</text>
</comment>
<comment type="cofactor">
    <cofactor evidence="1">
        <name>Mg(2+)</name>
        <dbReference type="ChEBI" id="CHEBI:18420"/>
    </cofactor>
</comment>